<evidence type="ECO:0000313" key="2">
    <source>
        <dbReference type="EMBL" id="VFK65708.1"/>
    </source>
</evidence>
<dbReference type="Pfam" id="PF01695">
    <property type="entry name" value="IstB_IS21"/>
    <property type="match status" value="1"/>
</dbReference>
<protein>
    <submittedName>
        <fullName evidence="2">IstB-like ATP binding protein</fullName>
    </submittedName>
</protein>
<feature type="domain" description="IstB-like ATP-binding" evidence="1">
    <location>
        <begin position="1"/>
        <end position="65"/>
    </location>
</feature>
<dbReference type="AlphaFoldDB" id="A0A451AI39"/>
<name>A0A451AI39_9GAMM</name>
<reference evidence="2" key="1">
    <citation type="submission" date="2019-02" db="EMBL/GenBank/DDBJ databases">
        <authorList>
            <person name="Gruber-Vodicka R. H."/>
            <person name="Seah K. B. B."/>
        </authorList>
    </citation>
    <scope>NUCLEOTIDE SEQUENCE</scope>
    <source>
        <strain evidence="2">BECK_BY1</strain>
    </source>
</reference>
<accession>A0A451AI39</accession>
<dbReference type="EMBL" id="CAADFX010000367">
    <property type="protein sequence ID" value="VFK65708.1"/>
    <property type="molecule type" value="Genomic_DNA"/>
</dbReference>
<gene>
    <name evidence="2" type="ORF">BECKTUN1418D_GA0071000_13672</name>
</gene>
<organism evidence="2">
    <name type="scientific">Candidatus Kentrum sp. TUN</name>
    <dbReference type="NCBI Taxonomy" id="2126343"/>
    <lineage>
        <taxon>Bacteria</taxon>
        <taxon>Pseudomonadati</taxon>
        <taxon>Pseudomonadota</taxon>
        <taxon>Gammaproteobacteria</taxon>
        <taxon>Candidatus Kentrum</taxon>
    </lineage>
</organism>
<sequence length="83" mass="9803">MLIEREVLDRENRRLNRLLQIAKLRTPASVEEIDYRHPRGLERSKIATLASCDWIARHQNLLLTGLHRLWQNLDCLCFGKPDL</sequence>
<dbReference type="InterPro" id="IPR002611">
    <property type="entry name" value="IstB_ATP-bd"/>
</dbReference>
<evidence type="ECO:0000259" key="1">
    <source>
        <dbReference type="Pfam" id="PF01695"/>
    </source>
</evidence>
<proteinExistence type="predicted"/>
<dbReference type="GO" id="GO:0005524">
    <property type="term" value="F:ATP binding"/>
    <property type="evidence" value="ECO:0007669"/>
    <property type="project" value="InterPro"/>
</dbReference>